<gene>
    <name evidence="3" type="ORF">PLXY2_LOCUS15710</name>
</gene>
<dbReference type="Gene3D" id="3.90.215.10">
    <property type="entry name" value="Gamma Fibrinogen, chain A, domain 1"/>
    <property type="match status" value="1"/>
</dbReference>
<dbReference type="InterPro" id="IPR050373">
    <property type="entry name" value="Fibrinogen_C-term_domain"/>
</dbReference>
<dbReference type="EMBL" id="CAJHNJ030000244">
    <property type="protein sequence ID" value="CAG9137457.1"/>
    <property type="molecule type" value="Genomic_DNA"/>
</dbReference>
<evidence type="ECO:0000313" key="4">
    <source>
        <dbReference type="Proteomes" id="UP000653454"/>
    </source>
</evidence>
<organism evidence="3 4">
    <name type="scientific">Plutella xylostella</name>
    <name type="common">Diamondback moth</name>
    <name type="synonym">Plutella maculipennis</name>
    <dbReference type="NCBI Taxonomy" id="51655"/>
    <lineage>
        <taxon>Eukaryota</taxon>
        <taxon>Metazoa</taxon>
        <taxon>Ecdysozoa</taxon>
        <taxon>Arthropoda</taxon>
        <taxon>Hexapoda</taxon>
        <taxon>Insecta</taxon>
        <taxon>Pterygota</taxon>
        <taxon>Neoptera</taxon>
        <taxon>Endopterygota</taxon>
        <taxon>Lepidoptera</taxon>
        <taxon>Glossata</taxon>
        <taxon>Ditrysia</taxon>
        <taxon>Yponomeutoidea</taxon>
        <taxon>Plutellidae</taxon>
        <taxon>Plutella</taxon>
    </lineage>
</organism>
<dbReference type="Proteomes" id="UP000653454">
    <property type="component" value="Unassembled WGS sequence"/>
</dbReference>
<feature type="domain" description="Fibrinogen C-terminal" evidence="2">
    <location>
        <begin position="434"/>
        <end position="634"/>
    </location>
</feature>
<dbReference type="InterPro" id="IPR002181">
    <property type="entry name" value="Fibrinogen_a/b/g_C_dom"/>
</dbReference>
<accession>A0A8S4GCM2</accession>
<evidence type="ECO:0000313" key="3">
    <source>
        <dbReference type="EMBL" id="CAG9137457.1"/>
    </source>
</evidence>
<dbReference type="Gene3D" id="1.10.287.1490">
    <property type="match status" value="1"/>
</dbReference>
<dbReference type="CDD" id="cd00087">
    <property type="entry name" value="FReD"/>
    <property type="match status" value="1"/>
</dbReference>
<dbReference type="SMART" id="SM00186">
    <property type="entry name" value="FBG"/>
    <property type="match status" value="1"/>
</dbReference>
<dbReference type="AlphaFoldDB" id="A0A8S4GCM2"/>
<keyword evidence="4" id="KW-1185">Reference proteome</keyword>
<proteinExistence type="predicted"/>
<dbReference type="SUPFAM" id="SSF56496">
    <property type="entry name" value="Fibrinogen C-terminal domain-like"/>
    <property type="match status" value="1"/>
</dbReference>
<dbReference type="InterPro" id="IPR014716">
    <property type="entry name" value="Fibrinogen_a/b/g_C_1"/>
</dbReference>
<dbReference type="PANTHER" id="PTHR19143">
    <property type="entry name" value="FIBRINOGEN/TENASCIN/ANGIOPOEITIN"/>
    <property type="match status" value="1"/>
</dbReference>
<reference evidence="3" key="1">
    <citation type="submission" date="2020-11" db="EMBL/GenBank/DDBJ databases">
        <authorList>
            <person name="Whiteford S."/>
        </authorList>
    </citation>
    <scope>NUCLEOTIDE SEQUENCE</scope>
</reference>
<dbReference type="Gene3D" id="1.20.5.1700">
    <property type="match status" value="1"/>
</dbReference>
<evidence type="ECO:0000256" key="1">
    <source>
        <dbReference type="SAM" id="SignalP"/>
    </source>
</evidence>
<dbReference type="Pfam" id="PF00147">
    <property type="entry name" value="Fibrinogen_C"/>
    <property type="match status" value="1"/>
</dbReference>
<feature type="signal peptide" evidence="1">
    <location>
        <begin position="1"/>
        <end position="22"/>
    </location>
</feature>
<dbReference type="InterPro" id="IPR036056">
    <property type="entry name" value="Fibrinogen-like_C"/>
</dbReference>
<evidence type="ECO:0000259" key="2">
    <source>
        <dbReference type="PROSITE" id="PS51406"/>
    </source>
</evidence>
<dbReference type="GO" id="GO:0005615">
    <property type="term" value="C:extracellular space"/>
    <property type="evidence" value="ECO:0007669"/>
    <property type="project" value="TreeGrafter"/>
</dbReference>
<name>A0A8S4GCM2_PLUXY</name>
<feature type="chain" id="PRO_5035777333" evidence="1">
    <location>
        <begin position="23"/>
        <end position="637"/>
    </location>
</feature>
<sequence length="637" mass="72253">MSAMCATQWFILFSVLAAAASAKSLITDSDIIDNDMKTLAVQLDELKASHNEDIARLRRELEELKHPQFSSAETSHHNEQATLQWCRSALRELRSDLTELAESVSNSVLLKQMHVMRNEIKQMKTDASDLTQLTRTQEARVDKLEADVGRLKYEGQTLRANSAELRALISKLSKELKKRAEYEEPGVYNDVVMEDGARMVQMKPPNGHKYRHSKMVHTQIARLARTQDQLDLYQQNLQTQILDVQKRLDRLGEPNWDLVTAKVEFLELEGKVIREQIANVSRDVSDLTKVHSSILELREDIENVENKADKTIPEFRKEISKLDVGVAQLHAQVSYMKEDQENLRQSVKAIAVSVSNTIDRAEMDRLDMQRINESITQLKSHSKQHFYRLNDHILKSEANTAPAPLAANDTQIITLPELMGEVKELQPVEREYEDLVSQLPRDCGTVGGAAGVYLIHPGRVPLDAWCSNGTTLLQRRYNGSIEFNRNFQAYADGFGDPAGEYWMGLETMHQLTADNCSSMRIDMTDIYGGAWYAQYEHFSVGDADGGYVLTVSGFKGNASDAFDYQNHMEFSAVDRDRDISNTHCAGNYEGGWWYSHCQHVNINGKYSLGLTWFDAARNEWIAVATSDMRLRRRPGCA</sequence>
<protein>
    <submittedName>
        <fullName evidence="3">(diamondback moth) hypothetical protein</fullName>
    </submittedName>
</protein>
<dbReference type="PROSITE" id="PS51406">
    <property type="entry name" value="FIBRINOGEN_C_2"/>
    <property type="match status" value="1"/>
</dbReference>
<comment type="caution">
    <text evidence="3">The sequence shown here is derived from an EMBL/GenBank/DDBJ whole genome shotgun (WGS) entry which is preliminary data.</text>
</comment>
<keyword evidence="1" id="KW-0732">Signal</keyword>
<dbReference type="PANTHER" id="PTHR19143:SF444">
    <property type="entry name" value="PROTEIN SCABROUS"/>
    <property type="match status" value="1"/>
</dbReference>